<sequence>QYKLNEIGEKIACHLSYNFDFASSDYRLIKFFDNSLMGKTLTLKISLRTYLNNTLIARMRKFTYVTVINKFLGTWKTIISNDKYYTTD</sequence>
<accession>A0A0L7RI57</accession>
<gene>
    <name evidence="1" type="ORF">WH47_03688</name>
</gene>
<keyword evidence="2" id="KW-1185">Reference proteome</keyword>
<dbReference type="EMBL" id="KQ414584">
    <property type="protein sequence ID" value="KOC70672.1"/>
    <property type="molecule type" value="Genomic_DNA"/>
</dbReference>
<proteinExistence type="predicted"/>
<name>A0A0L7RI57_9HYME</name>
<organism evidence="1 2">
    <name type="scientific">Habropoda laboriosa</name>
    <dbReference type="NCBI Taxonomy" id="597456"/>
    <lineage>
        <taxon>Eukaryota</taxon>
        <taxon>Metazoa</taxon>
        <taxon>Ecdysozoa</taxon>
        <taxon>Arthropoda</taxon>
        <taxon>Hexapoda</taxon>
        <taxon>Insecta</taxon>
        <taxon>Pterygota</taxon>
        <taxon>Neoptera</taxon>
        <taxon>Endopterygota</taxon>
        <taxon>Hymenoptera</taxon>
        <taxon>Apocrita</taxon>
        <taxon>Aculeata</taxon>
        <taxon>Apoidea</taxon>
        <taxon>Anthophila</taxon>
        <taxon>Apidae</taxon>
        <taxon>Habropoda</taxon>
    </lineage>
</organism>
<evidence type="ECO:0000313" key="2">
    <source>
        <dbReference type="Proteomes" id="UP000053825"/>
    </source>
</evidence>
<dbReference type="AlphaFoldDB" id="A0A0L7RI57"/>
<evidence type="ECO:0000313" key="1">
    <source>
        <dbReference type="EMBL" id="KOC70672.1"/>
    </source>
</evidence>
<feature type="non-terminal residue" evidence="1">
    <location>
        <position position="1"/>
    </location>
</feature>
<evidence type="ECO:0008006" key="3">
    <source>
        <dbReference type="Google" id="ProtNLM"/>
    </source>
</evidence>
<protein>
    <recommendedName>
        <fullName evidence="3">Histone-lysine N-methyltransferase SETMAR</fullName>
    </recommendedName>
</protein>
<reference evidence="1 2" key="1">
    <citation type="submission" date="2015-07" db="EMBL/GenBank/DDBJ databases">
        <title>The genome of Habropoda laboriosa.</title>
        <authorList>
            <person name="Pan H."/>
            <person name="Kapheim K."/>
        </authorList>
    </citation>
    <scope>NUCLEOTIDE SEQUENCE [LARGE SCALE GENOMIC DNA]</scope>
    <source>
        <strain evidence="1">0110345459</strain>
    </source>
</reference>
<dbReference type="Proteomes" id="UP000053825">
    <property type="component" value="Unassembled WGS sequence"/>
</dbReference>